<feature type="domain" description="Beta-ketoacyl-[acyl-carrier-protein] synthase III C-terminal" evidence="7">
    <location>
        <begin position="311"/>
        <end position="392"/>
    </location>
</feature>
<name>A0A3B6PT69_WHEAT</name>
<dbReference type="OMA" id="RAWANCI"/>
<evidence type="ECO:0000256" key="2">
    <source>
        <dbReference type="ARBA" id="ARBA00022679"/>
    </source>
</evidence>
<feature type="domain" description="FAE" evidence="6">
    <location>
        <begin position="81"/>
        <end position="281"/>
    </location>
</feature>
<sequence>MKNILAVIMVVLMATILLKAIVVFSPNKILAWLHTLRPVHLFMATFLSSVTILHYLIHRPRVVYLIDYACFRPSNYRVPISGLGNETYYPPSAWYIPPDHCLRKTRDEAEMVIFTICDELLVKTCLNPDVLDILIVNCSLFNPTPSLADMIMTKFKLRGDIRIAQLSGMGYNAGINGVDLAINILQTMPYGAHALVVSTEILTGRYYMGRKHEILVTNALFRTGGAVVLLSTSRTKARFQLLHITRKSTGAKYNAHRCVFQQEDDEGYLGIHLSKDLLDIAELLSFLFSFITRKLFNARTEVYIPDFGKTFDHFCIHAGGRAVIDGVQRSLDLSNEHVEPSRMTLYRYGNTSSISFWYELAYIEAKGRMRKGDQVLMIGFGSGYKCNSAIWKCIRSIQNVDRAWANCIHRYPIDVFK</sequence>
<dbReference type="UniPathway" id="UPA00094"/>
<dbReference type="InterPro" id="IPR012392">
    <property type="entry name" value="3-ktacl-CoA_syn"/>
</dbReference>
<accession>A0A3B6PT69</accession>
<reference evidence="8" key="1">
    <citation type="submission" date="2018-08" db="EMBL/GenBank/DDBJ databases">
        <authorList>
            <person name="Rossello M."/>
        </authorList>
    </citation>
    <scope>NUCLEOTIDE SEQUENCE [LARGE SCALE GENOMIC DNA]</scope>
    <source>
        <strain evidence="8">cv. Chinese Spring</strain>
    </source>
</reference>
<dbReference type="Pfam" id="PF08392">
    <property type="entry name" value="FAE1_CUT1_RppA"/>
    <property type="match status" value="1"/>
</dbReference>
<dbReference type="Gramene" id="TraesCS6B03G1053700.1">
    <property type="protein sequence ID" value="TraesCS6B03G1053700.1.CDS"/>
    <property type="gene ID" value="TraesCS6B03G1053700"/>
</dbReference>
<dbReference type="PANTHER" id="PTHR31561">
    <property type="entry name" value="3-KETOACYL-COA SYNTHASE"/>
    <property type="match status" value="1"/>
</dbReference>
<dbReference type="EnsemblPlants" id="TraesCS6B02G373000.1">
    <property type="protein sequence ID" value="TraesCS6B02G373000.1"/>
    <property type="gene ID" value="TraesCS6B02G373000"/>
</dbReference>
<evidence type="ECO:0000256" key="3">
    <source>
        <dbReference type="ARBA" id="ARBA00023315"/>
    </source>
</evidence>
<comment type="similarity">
    <text evidence="1 4">Belongs to the thiolase-like superfamily. Chalcone/stilbene synthases family.</text>
</comment>
<evidence type="ECO:0000259" key="7">
    <source>
        <dbReference type="Pfam" id="PF08541"/>
    </source>
</evidence>
<dbReference type="InterPro" id="IPR016039">
    <property type="entry name" value="Thiolase-like"/>
</dbReference>
<dbReference type="GO" id="GO:0016020">
    <property type="term" value="C:membrane"/>
    <property type="evidence" value="ECO:0007669"/>
    <property type="project" value="InterPro"/>
</dbReference>
<dbReference type="GO" id="GO:0016747">
    <property type="term" value="F:acyltransferase activity, transferring groups other than amino-acyl groups"/>
    <property type="evidence" value="ECO:0007669"/>
    <property type="project" value="InterPro"/>
</dbReference>
<dbReference type="AlphaFoldDB" id="A0A3B6PT69"/>
<dbReference type="GO" id="GO:0006633">
    <property type="term" value="P:fatty acid biosynthetic process"/>
    <property type="evidence" value="ECO:0007669"/>
    <property type="project" value="UniProtKB-UniPathway"/>
</dbReference>
<evidence type="ECO:0000259" key="6">
    <source>
        <dbReference type="Pfam" id="PF08392"/>
    </source>
</evidence>
<dbReference type="EC" id="2.3.1.-" evidence="4"/>
<keyword evidence="5" id="KW-0812">Transmembrane</keyword>
<dbReference type="PIRSF" id="PIRSF036417">
    <property type="entry name" value="3-ktacl-CoA_syn"/>
    <property type="match status" value="1"/>
</dbReference>
<keyword evidence="9" id="KW-1185">Reference proteome</keyword>
<evidence type="ECO:0000313" key="9">
    <source>
        <dbReference type="Proteomes" id="UP000019116"/>
    </source>
</evidence>
<proteinExistence type="inferred from homology"/>
<evidence type="ECO:0000256" key="1">
    <source>
        <dbReference type="ARBA" id="ARBA00005531"/>
    </source>
</evidence>
<keyword evidence="3 4" id="KW-0012">Acyltransferase</keyword>
<reference evidence="8" key="2">
    <citation type="submission" date="2018-10" db="UniProtKB">
        <authorList>
            <consortium name="EnsemblPlants"/>
        </authorList>
    </citation>
    <scope>IDENTIFICATION</scope>
</reference>
<dbReference type="Gene3D" id="3.40.47.10">
    <property type="match status" value="1"/>
</dbReference>
<dbReference type="CDD" id="cd00831">
    <property type="entry name" value="CHS_like"/>
    <property type="match status" value="1"/>
</dbReference>
<evidence type="ECO:0000256" key="5">
    <source>
        <dbReference type="SAM" id="Phobius"/>
    </source>
</evidence>
<dbReference type="STRING" id="4565.A0A3B6PT69"/>
<keyword evidence="5" id="KW-1133">Transmembrane helix</keyword>
<comment type="pathway">
    <text evidence="4">Lipid metabolism; fatty acid biosynthesis.</text>
</comment>
<evidence type="ECO:0000313" key="8">
    <source>
        <dbReference type="EnsemblPlants" id="TraesCS6B02G373000.1"/>
    </source>
</evidence>
<feature type="transmembrane region" description="Helical" evidence="5">
    <location>
        <begin position="39"/>
        <end position="57"/>
    </location>
</feature>
<feature type="transmembrane region" description="Helical" evidence="5">
    <location>
        <begin position="6"/>
        <end position="27"/>
    </location>
</feature>
<keyword evidence="2 4" id="KW-0808">Transferase</keyword>
<dbReference type="InterPro" id="IPR013747">
    <property type="entry name" value="ACP_syn_III_C"/>
</dbReference>
<dbReference type="OrthoDB" id="329835at2759"/>
<protein>
    <recommendedName>
        <fullName evidence="4">3-ketoacyl-CoA synthase</fullName>
        <ecNumber evidence="4">2.3.1.-</ecNumber>
    </recommendedName>
</protein>
<dbReference type="Proteomes" id="UP000019116">
    <property type="component" value="Chromosome 6B"/>
</dbReference>
<dbReference type="Gramene" id="TraesCS6B02G373000.1">
    <property type="protein sequence ID" value="TraesCS6B02G373000.1"/>
    <property type="gene ID" value="TraesCS6B02G373000"/>
</dbReference>
<evidence type="ECO:0000256" key="4">
    <source>
        <dbReference type="PIRNR" id="PIRNR036417"/>
    </source>
</evidence>
<dbReference type="SMR" id="A0A3B6PT69"/>
<keyword evidence="5" id="KW-0472">Membrane</keyword>
<organism evidence="8">
    <name type="scientific">Triticum aestivum</name>
    <name type="common">Wheat</name>
    <dbReference type="NCBI Taxonomy" id="4565"/>
    <lineage>
        <taxon>Eukaryota</taxon>
        <taxon>Viridiplantae</taxon>
        <taxon>Streptophyta</taxon>
        <taxon>Embryophyta</taxon>
        <taxon>Tracheophyta</taxon>
        <taxon>Spermatophyta</taxon>
        <taxon>Magnoliopsida</taxon>
        <taxon>Liliopsida</taxon>
        <taxon>Poales</taxon>
        <taxon>Poaceae</taxon>
        <taxon>BOP clade</taxon>
        <taxon>Pooideae</taxon>
        <taxon>Triticodae</taxon>
        <taxon>Triticeae</taxon>
        <taxon>Triticinae</taxon>
        <taxon>Triticum</taxon>
    </lineage>
</organism>
<dbReference type="InterPro" id="IPR013601">
    <property type="entry name" value="FAE1_typ3_polyketide_synth"/>
</dbReference>
<dbReference type="SUPFAM" id="SSF53901">
    <property type="entry name" value="Thiolase-like"/>
    <property type="match status" value="2"/>
</dbReference>
<dbReference type="Pfam" id="PF08541">
    <property type="entry name" value="ACP_syn_III_C"/>
    <property type="match status" value="1"/>
</dbReference>